<dbReference type="Proteomes" id="UP000024001">
    <property type="component" value="Unassembled WGS sequence"/>
</dbReference>
<reference evidence="1 2" key="1">
    <citation type="submission" date="2014-03" db="EMBL/GenBank/DDBJ databases">
        <title>Draft Genome Sequences of 13 Willow Endophytes.</title>
        <authorList>
            <person name="Gan H.Y."/>
            <person name="Gan H.M."/>
            <person name="Savka M.A."/>
            <person name="Hudson A.O."/>
        </authorList>
    </citation>
    <scope>NUCLEOTIDE SEQUENCE [LARGE SCALE GENOMIC DNA]</scope>
    <source>
        <strain evidence="1 2">RIT293</strain>
    </source>
</reference>
<dbReference type="AlphaFoldDB" id="A0A031FV49"/>
<comment type="caution">
    <text evidence="1">The sequence shown here is derived from an EMBL/GenBank/DDBJ whole genome shotgun (WGS) entry which is preliminary data.</text>
</comment>
<keyword evidence="2" id="KW-1185">Reference proteome</keyword>
<dbReference type="EMBL" id="JFYO01000004">
    <property type="protein sequence ID" value="EZP28071.1"/>
    <property type="molecule type" value="Genomic_DNA"/>
</dbReference>
<dbReference type="PATRIC" id="fig|273677.3.peg.1027"/>
<organism evidence="1 2">
    <name type="scientific">Microbacterium oleivorans</name>
    <dbReference type="NCBI Taxonomy" id="273677"/>
    <lineage>
        <taxon>Bacteria</taxon>
        <taxon>Bacillati</taxon>
        <taxon>Actinomycetota</taxon>
        <taxon>Actinomycetes</taxon>
        <taxon>Micrococcales</taxon>
        <taxon>Microbacteriaceae</taxon>
        <taxon>Microbacterium</taxon>
    </lineage>
</organism>
<protein>
    <submittedName>
        <fullName evidence="1">Uncharacterized protein</fullName>
    </submittedName>
</protein>
<gene>
    <name evidence="1" type="ORF">BW34_01045</name>
</gene>
<sequence length="124" mass="13234">MLDGVIAIAGELLNMAVTGILSRDRERTVHSTLRLTDGEANGLVLDEPVEGDAVVSCQRIRLDAVDLTNVEVVWNSQNVRDPALTAYIAEGTAVLVIRIDGGVAEWTVPAGRVGAVGKWLTARE</sequence>
<evidence type="ECO:0000313" key="1">
    <source>
        <dbReference type="EMBL" id="EZP28071.1"/>
    </source>
</evidence>
<dbReference type="RefSeq" id="WP_036310097.1">
    <property type="nucleotide sequence ID" value="NZ_JFYO01000004.1"/>
</dbReference>
<proteinExistence type="predicted"/>
<dbReference type="OrthoDB" id="9981103at2"/>
<evidence type="ECO:0000313" key="2">
    <source>
        <dbReference type="Proteomes" id="UP000024001"/>
    </source>
</evidence>
<accession>A0A031FV49</accession>
<name>A0A031FV49_9MICO</name>